<dbReference type="Proteomes" id="UP001208567">
    <property type="component" value="Unassembled WGS sequence"/>
</dbReference>
<comment type="caution">
    <text evidence="1">The sequence shown here is derived from an EMBL/GenBank/DDBJ whole genome shotgun (WGS) entry which is preliminary data.</text>
</comment>
<evidence type="ECO:0008006" key="3">
    <source>
        <dbReference type="Google" id="ProtNLM"/>
    </source>
</evidence>
<dbReference type="RefSeq" id="WP_264851185.1">
    <property type="nucleotide sequence ID" value="NZ_BRXR01000001.1"/>
</dbReference>
<proteinExistence type="predicted"/>
<organism evidence="1 2">
    <name type="scientific">Clostridium omnivorum</name>
    <dbReference type="NCBI Taxonomy" id="1604902"/>
    <lineage>
        <taxon>Bacteria</taxon>
        <taxon>Bacillati</taxon>
        <taxon>Bacillota</taxon>
        <taxon>Clostridia</taxon>
        <taxon>Eubacteriales</taxon>
        <taxon>Clostridiaceae</taxon>
        <taxon>Clostridium</taxon>
    </lineage>
</organism>
<dbReference type="Gene3D" id="3.40.30.10">
    <property type="entry name" value="Glutaredoxin"/>
    <property type="match status" value="1"/>
</dbReference>
<keyword evidence="2" id="KW-1185">Reference proteome</keyword>
<reference evidence="1 2" key="1">
    <citation type="journal article" date="2024" name="Int. J. Syst. Evol. Microbiol.">
        <title>Clostridium omnivorum sp. nov., isolated from anoxic soil under the treatment of reductive soil disinfestation.</title>
        <authorList>
            <person name="Ueki A."/>
            <person name="Tonouchi A."/>
            <person name="Kaku N."/>
            <person name="Honma S."/>
            <person name="Ueki K."/>
        </authorList>
    </citation>
    <scope>NUCLEOTIDE SEQUENCE [LARGE SCALE GENOMIC DNA]</scope>
    <source>
        <strain evidence="1 2">E14</strain>
    </source>
</reference>
<evidence type="ECO:0000313" key="2">
    <source>
        <dbReference type="Proteomes" id="UP001208567"/>
    </source>
</evidence>
<gene>
    <name evidence="1" type="ORF">bsdE14_32720</name>
</gene>
<sequence>MKTIEDLKNIKKATFQRVNQGTNRKTTRIVVGMATCGLAAGAEPVYDAIVDEVNKLGLTNVVVVKTGCIGVCRLEPIVEIIKPGEEKVTYVNMSPYKARRVIASHVLVGAVMKDYTIHVVQGKILNDYKIESD</sequence>
<protein>
    <recommendedName>
        <fullName evidence="3">Ferredoxin</fullName>
    </recommendedName>
</protein>
<name>A0ABQ5N9K7_9CLOT</name>
<dbReference type="EMBL" id="BRXR01000001">
    <property type="protein sequence ID" value="GLC31862.1"/>
    <property type="molecule type" value="Genomic_DNA"/>
</dbReference>
<dbReference type="SUPFAM" id="SSF52833">
    <property type="entry name" value="Thioredoxin-like"/>
    <property type="match status" value="1"/>
</dbReference>
<evidence type="ECO:0000313" key="1">
    <source>
        <dbReference type="EMBL" id="GLC31862.1"/>
    </source>
</evidence>
<dbReference type="InterPro" id="IPR036249">
    <property type="entry name" value="Thioredoxin-like_sf"/>
</dbReference>
<accession>A0ABQ5N9K7</accession>
<dbReference type="CDD" id="cd02980">
    <property type="entry name" value="TRX_Fd_family"/>
    <property type="match status" value="1"/>
</dbReference>